<feature type="non-terminal residue" evidence="1">
    <location>
        <position position="1"/>
    </location>
</feature>
<dbReference type="AlphaFoldDB" id="A0A9N9PEU6"/>
<gene>
    <name evidence="1" type="ORF">DERYTH_LOCUS25810</name>
</gene>
<dbReference type="Proteomes" id="UP000789405">
    <property type="component" value="Unassembled WGS sequence"/>
</dbReference>
<organism evidence="1 2">
    <name type="scientific">Dentiscutata erythropus</name>
    <dbReference type="NCBI Taxonomy" id="1348616"/>
    <lineage>
        <taxon>Eukaryota</taxon>
        <taxon>Fungi</taxon>
        <taxon>Fungi incertae sedis</taxon>
        <taxon>Mucoromycota</taxon>
        <taxon>Glomeromycotina</taxon>
        <taxon>Glomeromycetes</taxon>
        <taxon>Diversisporales</taxon>
        <taxon>Gigasporaceae</taxon>
        <taxon>Dentiscutata</taxon>
    </lineage>
</organism>
<sequence>ERVKEKERQRVGGREYEEVEEGRGKWRGGCESWEVGVEWGSEIAKRVKKQRNLERRERR</sequence>
<keyword evidence="2" id="KW-1185">Reference proteome</keyword>
<dbReference type="EMBL" id="CAJVPY010050207">
    <property type="protein sequence ID" value="CAG8813514.1"/>
    <property type="molecule type" value="Genomic_DNA"/>
</dbReference>
<feature type="non-terminal residue" evidence="1">
    <location>
        <position position="59"/>
    </location>
</feature>
<protein>
    <submittedName>
        <fullName evidence="1">10315_t:CDS:1</fullName>
    </submittedName>
</protein>
<accession>A0A9N9PEU6</accession>
<comment type="caution">
    <text evidence="1">The sequence shown here is derived from an EMBL/GenBank/DDBJ whole genome shotgun (WGS) entry which is preliminary data.</text>
</comment>
<proteinExistence type="predicted"/>
<evidence type="ECO:0000313" key="2">
    <source>
        <dbReference type="Proteomes" id="UP000789405"/>
    </source>
</evidence>
<name>A0A9N9PEU6_9GLOM</name>
<evidence type="ECO:0000313" key="1">
    <source>
        <dbReference type="EMBL" id="CAG8813514.1"/>
    </source>
</evidence>
<reference evidence="1" key="1">
    <citation type="submission" date="2021-06" db="EMBL/GenBank/DDBJ databases">
        <authorList>
            <person name="Kallberg Y."/>
            <person name="Tangrot J."/>
            <person name="Rosling A."/>
        </authorList>
    </citation>
    <scope>NUCLEOTIDE SEQUENCE</scope>
    <source>
        <strain evidence="1">MA453B</strain>
    </source>
</reference>